<dbReference type="InterPro" id="IPR046035">
    <property type="entry name" value="DUF5993"/>
</dbReference>
<dbReference type="AlphaFoldDB" id="A0A6S7AJ37"/>
<protein>
    <submittedName>
        <fullName evidence="1">Uncharacterized protein</fullName>
    </submittedName>
</protein>
<accession>A0A6S7AJ37</accession>
<reference evidence="1 2" key="1">
    <citation type="submission" date="2020-04" db="EMBL/GenBank/DDBJ databases">
        <authorList>
            <person name="De Canck E."/>
        </authorList>
    </citation>
    <scope>NUCLEOTIDE SEQUENCE [LARGE SCALE GENOMIC DNA]</scope>
    <source>
        <strain evidence="1 2">LMG 26690</strain>
    </source>
</reference>
<dbReference type="EMBL" id="CADIJM010000019">
    <property type="protein sequence ID" value="CAB3733760.1"/>
    <property type="molecule type" value="Genomic_DNA"/>
</dbReference>
<proteinExistence type="predicted"/>
<evidence type="ECO:0000313" key="1">
    <source>
        <dbReference type="EMBL" id="CAB3733760.1"/>
    </source>
</evidence>
<keyword evidence="2" id="KW-1185">Reference proteome</keyword>
<gene>
    <name evidence="1" type="ORF">LMG26690_05052</name>
</gene>
<evidence type="ECO:0000313" key="2">
    <source>
        <dbReference type="Proteomes" id="UP000494214"/>
    </source>
</evidence>
<name>A0A6S7AJ37_9BURK</name>
<organism evidence="1 2">
    <name type="scientific">Achromobacter animicus</name>
    <dbReference type="NCBI Taxonomy" id="1389935"/>
    <lineage>
        <taxon>Bacteria</taxon>
        <taxon>Pseudomonadati</taxon>
        <taxon>Pseudomonadota</taxon>
        <taxon>Betaproteobacteria</taxon>
        <taxon>Burkholderiales</taxon>
        <taxon>Alcaligenaceae</taxon>
        <taxon>Achromobacter</taxon>
    </lineage>
</organism>
<sequence>MVMMLPFVTGTLAVWFGLVGRRRPCVTFWLLTLAIFAAWCKYHMTSPLAMSL</sequence>
<dbReference type="RefSeq" id="WP_175125874.1">
    <property type="nucleotide sequence ID" value="NZ_CADIJM010000019.1"/>
</dbReference>
<dbReference type="Pfam" id="PF19455">
    <property type="entry name" value="DUF5993"/>
    <property type="match status" value="1"/>
</dbReference>
<dbReference type="Proteomes" id="UP000494214">
    <property type="component" value="Unassembled WGS sequence"/>
</dbReference>